<dbReference type="AlphaFoldDB" id="A0A6J0PMG4"/>
<dbReference type="PANTHER" id="PTHR42647:SF72">
    <property type="entry name" value="EF-HAND CALCIUM-BINDING DOMAIN-CONTAINING PROTEIN 4A"/>
    <property type="match status" value="1"/>
</dbReference>
<evidence type="ECO:0000256" key="1">
    <source>
        <dbReference type="ARBA" id="ARBA00022723"/>
    </source>
</evidence>
<dbReference type="Gene3D" id="3.30.40.10">
    <property type="entry name" value="Zinc/RING finger domain, C3HC4 (zinc finger)"/>
    <property type="match status" value="1"/>
</dbReference>
<dbReference type="InterPro" id="IPR013083">
    <property type="entry name" value="Znf_RING/FYVE/PHD"/>
</dbReference>
<accession>A0A6J0PMG4</accession>
<dbReference type="InParanoid" id="A0A6J0PMG4"/>
<dbReference type="Proteomes" id="UP000504607">
    <property type="component" value="Chromosome 9"/>
</dbReference>
<name>A0A6J0PMG4_ELAGV</name>
<evidence type="ECO:0000313" key="8">
    <source>
        <dbReference type="RefSeq" id="XP_019708246.1"/>
    </source>
</evidence>
<reference evidence="8" key="1">
    <citation type="submission" date="2025-08" db="UniProtKB">
        <authorList>
            <consortium name="RefSeq"/>
        </authorList>
    </citation>
    <scope>IDENTIFICATION</scope>
</reference>
<dbReference type="Pfam" id="PF13920">
    <property type="entry name" value="zf-C3HC4_3"/>
    <property type="match status" value="1"/>
</dbReference>
<evidence type="ECO:0000256" key="2">
    <source>
        <dbReference type="ARBA" id="ARBA00022771"/>
    </source>
</evidence>
<evidence type="ECO:0000313" key="7">
    <source>
        <dbReference type="Proteomes" id="UP000504607"/>
    </source>
</evidence>
<organism evidence="7 8">
    <name type="scientific">Elaeis guineensis var. tenera</name>
    <name type="common">Oil palm</name>
    <dbReference type="NCBI Taxonomy" id="51953"/>
    <lineage>
        <taxon>Eukaryota</taxon>
        <taxon>Viridiplantae</taxon>
        <taxon>Streptophyta</taxon>
        <taxon>Embryophyta</taxon>
        <taxon>Tracheophyta</taxon>
        <taxon>Spermatophyta</taxon>
        <taxon>Magnoliopsida</taxon>
        <taxon>Liliopsida</taxon>
        <taxon>Arecaceae</taxon>
        <taxon>Arecoideae</taxon>
        <taxon>Cocoseae</taxon>
        <taxon>Elaeidinae</taxon>
        <taxon>Elaeis</taxon>
    </lineage>
</organism>
<dbReference type="InterPro" id="IPR001841">
    <property type="entry name" value="Znf_RING"/>
</dbReference>
<dbReference type="PANTHER" id="PTHR42647">
    <property type="entry name" value="SBP (S-RIBONUCLEASE BINDING PROTEIN) FAMILY PROTEIN"/>
    <property type="match status" value="1"/>
</dbReference>
<keyword evidence="7" id="KW-1185">Reference proteome</keyword>
<dbReference type="GO" id="GO:0004842">
    <property type="term" value="F:ubiquitin-protein transferase activity"/>
    <property type="evidence" value="ECO:0007669"/>
    <property type="project" value="TreeGrafter"/>
</dbReference>
<evidence type="ECO:0000256" key="3">
    <source>
        <dbReference type="ARBA" id="ARBA00022833"/>
    </source>
</evidence>
<protein>
    <submittedName>
        <fullName evidence="8">Kinesin-like protein KIN-7M, chloroplastic isoform X1</fullName>
    </submittedName>
</protein>
<proteinExistence type="predicted"/>
<dbReference type="FunCoup" id="A0A6J0PMG4">
    <property type="interactions" value="15"/>
</dbReference>
<dbReference type="GO" id="GO:0008270">
    <property type="term" value="F:zinc ion binding"/>
    <property type="evidence" value="ECO:0007669"/>
    <property type="project" value="UniProtKB-KW"/>
</dbReference>
<evidence type="ECO:0000259" key="6">
    <source>
        <dbReference type="PROSITE" id="PS50089"/>
    </source>
</evidence>
<keyword evidence="2 4" id="KW-0863">Zinc-finger</keyword>
<sequence>MPFHLPPNPRPRKSQPTALGRPIEWEEQEQWLCKPSIHLTPSPRISGPGETLPAPIFVSFGALLLPFLPDKSFFSRTRNNVPMLQDCNPHLHQLGSLPGTYSYLGEPPRARAPSCSPSPPRSCAHRTAVIGSAGQRQGFNNCTVFSDPTSELTCNASGSRKRIRDEEPMALPHPDPDHNTVPVFGYPSLNLAALPLKPDATVVATTGARLSHEQSRLLDSAGTSTSGRPAAASPLAVSPLAQELAFHLYQQNVEIDALVRLQNERLRSGLEEVRKRYCRVVLSAVEQRVAKRLREKETELEDATRRNVELEEKVRQMSAENQMWFNVAKNNEAIVNSLRTSLEQVLLQNDASAAPDHGNQGREGYGDSEGAAALFPADDAQSCCFEEDRREAEAAVARENEELRLRRVCKVCRDKDACVLLLPCRHLCLCMVCAPKIATCPICHSMKNASLQIFTC</sequence>
<dbReference type="GeneID" id="105050990"/>
<dbReference type="PROSITE" id="PS50089">
    <property type="entry name" value="ZF_RING_2"/>
    <property type="match status" value="1"/>
</dbReference>
<keyword evidence="3" id="KW-0862">Zinc</keyword>
<keyword evidence="5" id="KW-0175">Coiled coil</keyword>
<evidence type="ECO:0000256" key="4">
    <source>
        <dbReference type="PROSITE-ProRule" id="PRU00175"/>
    </source>
</evidence>
<evidence type="ECO:0000256" key="5">
    <source>
        <dbReference type="SAM" id="Coils"/>
    </source>
</evidence>
<dbReference type="OrthoDB" id="1711136at2759"/>
<gene>
    <name evidence="8" type="primary">LOC105050990</name>
</gene>
<keyword evidence="1" id="KW-0479">Metal-binding</keyword>
<feature type="coiled-coil region" evidence="5">
    <location>
        <begin position="286"/>
        <end position="320"/>
    </location>
</feature>
<feature type="domain" description="RING-type" evidence="6">
    <location>
        <begin position="409"/>
        <end position="444"/>
    </location>
</feature>
<dbReference type="RefSeq" id="XP_019708246.1">
    <property type="nucleotide sequence ID" value="XM_019852687.2"/>
</dbReference>